<dbReference type="EMBL" id="CP144520">
    <property type="protein sequence ID" value="WWC67727.1"/>
    <property type="molecule type" value="Genomic_DNA"/>
</dbReference>
<dbReference type="EMBL" id="KV700116">
    <property type="protein sequence ID" value="OCF47490.1"/>
    <property type="molecule type" value="Genomic_DNA"/>
</dbReference>
<feature type="region of interest" description="Disordered" evidence="1">
    <location>
        <begin position="1"/>
        <end position="32"/>
    </location>
</feature>
<dbReference type="KEGG" id="kpin:30174760"/>
<evidence type="ECO:0000313" key="4">
    <source>
        <dbReference type="Proteomes" id="UP000094020"/>
    </source>
</evidence>
<protein>
    <submittedName>
        <fullName evidence="2">Uncharacterized protein</fullName>
    </submittedName>
</protein>
<sequence>MSTNQEQELTSIEATQTQIEDNGSLHKPKRPRTEFTAIAGDAAIQDSLASSRSSTAIPLFSVPSVSTIQDHPPPYRATSSSFGQSEPHSTLPSSYWEIPVSSTSQSTQGEGITSPYQQPNFVPPPTQIPFHDPSAQLKPMSPDPPTTGSTLTRHTARPFPTPTMSTSRPPTPSPITPHLSTTPYHFPPQAHYIHQPLPTNFRPMYSIRPDPERSDDSLAAQSSSFVPSPTPHTYRSSNSTANSPSPPIRESSITPHPPATPIITESSAEKTKTKGKGKHKGIPGPKARIPSEAKVTIAEHIIAKGVTMANLDELAQITGLTKQQIKSQLVDNRQNVRKQLNEFARGLQ</sequence>
<organism evidence="2">
    <name type="scientific">Kwoniella pini CBS 10737</name>
    <dbReference type="NCBI Taxonomy" id="1296096"/>
    <lineage>
        <taxon>Eukaryota</taxon>
        <taxon>Fungi</taxon>
        <taxon>Dikarya</taxon>
        <taxon>Basidiomycota</taxon>
        <taxon>Agaricomycotina</taxon>
        <taxon>Tremellomycetes</taxon>
        <taxon>Tremellales</taxon>
        <taxon>Cryptococcaceae</taxon>
        <taxon>Kwoniella</taxon>
    </lineage>
</organism>
<keyword evidence="4" id="KW-1185">Reference proteome</keyword>
<dbReference type="GeneID" id="30174760"/>
<evidence type="ECO:0000313" key="3">
    <source>
        <dbReference type="EMBL" id="WWC67727.1"/>
    </source>
</evidence>
<feature type="compositionally biased region" description="Polar residues" evidence="1">
    <location>
        <begin position="219"/>
        <end position="235"/>
    </location>
</feature>
<feature type="compositionally biased region" description="Polar residues" evidence="1">
    <location>
        <begin position="1"/>
        <end position="21"/>
    </location>
</feature>
<reference evidence="2" key="1">
    <citation type="submission" date="2013-07" db="EMBL/GenBank/DDBJ databases">
        <title>The Genome Sequence of Cryptococcus pinus CBS10737.</title>
        <authorList>
            <consortium name="The Broad Institute Genome Sequencing Platform"/>
            <person name="Cuomo C."/>
            <person name="Litvintseva A."/>
            <person name="Chen Y."/>
            <person name="Heitman J."/>
            <person name="Sun S."/>
            <person name="Springer D."/>
            <person name="Dromer F."/>
            <person name="Young S.K."/>
            <person name="Zeng Q."/>
            <person name="Gargeya S."/>
            <person name="Fitzgerald M."/>
            <person name="Abouelleil A."/>
            <person name="Alvarado L."/>
            <person name="Berlin A.M."/>
            <person name="Chapman S.B."/>
            <person name="Dewar J."/>
            <person name="Goldberg J."/>
            <person name="Griggs A."/>
            <person name="Gujja S."/>
            <person name="Hansen M."/>
            <person name="Howarth C."/>
            <person name="Imamovic A."/>
            <person name="Larimer J."/>
            <person name="McCowan C."/>
            <person name="Murphy C."/>
            <person name="Pearson M."/>
            <person name="Priest M."/>
            <person name="Roberts A."/>
            <person name="Saif S."/>
            <person name="Shea T."/>
            <person name="Sykes S."/>
            <person name="Wortman J."/>
            <person name="Nusbaum C."/>
            <person name="Birren B."/>
        </authorList>
    </citation>
    <scope>NUCLEOTIDE SEQUENCE [LARGE SCALE GENOMIC DNA]</scope>
    <source>
        <strain evidence="2">CBS 10737</strain>
    </source>
</reference>
<reference evidence="3" key="4">
    <citation type="submission" date="2024-02" db="EMBL/GenBank/DDBJ databases">
        <title>Comparative genomics of Cryptococcus and Kwoniella reveals pathogenesis evolution and contrasting modes of karyotype evolution via chromosome fusion or intercentromeric recombination.</title>
        <authorList>
            <person name="Coelho M.A."/>
            <person name="David-Palma M."/>
            <person name="Shea T."/>
            <person name="Bowers K."/>
            <person name="McGinley-Smith S."/>
            <person name="Mohammad A.W."/>
            <person name="Gnirke A."/>
            <person name="Yurkov A.M."/>
            <person name="Nowrousian M."/>
            <person name="Sun S."/>
            <person name="Cuomo C.A."/>
            <person name="Heitman J."/>
        </authorList>
    </citation>
    <scope>NUCLEOTIDE SEQUENCE</scope>
    <source>
        <strain evidence="3">CBS 10737</strain>
    </source>
</reference>
<reference evidence="3" key="2">
    <citation type="submission" date="2013-07" db="EMBL/GenBank/DDBJ databases">
        <authorList>
            <consortium name="The Broad Institute Genome Sequencing Platform"/>
            <person name="Cuomo C."/>
            <person name="Litvintseva A."/>
            <person name="Chen Y."/>
            <person name="Heitman J."/>
            <person name="Sun S."/>
            <person name="Springer D."/>
            <person name="Dromer F."/>
            <person name="Young S.K."/>
            <person name="Zeng Q."/>
            <person name="Gargeya S."/>
            <person name="Fitzgerald M."/>
            <person name="Abouelleil A."/>
            <person name="Alvarado L."/>
            <person name="Berlin A.M."/>
            <person name="Chapman S.B."/>
            <person name="Dewar J."/>
            <person name="Goldberg J."/>
            <person name="Griggs A."/>
            <person name="Gujja S."/>
            <person name="Hansen M."/>
            <person name="Howarth C."/>
            <person name="Imamovic A."/>
            <person name="Larimer J."/>
            <person name="McCowan C."/>
            <person name="Murphy C."/>
            <person name="Pearson M."/>
            <person name="Priest M."/>
            <person name="Roberts A."/>
            <person name="Saif S."/>
            <person name="Shea T."/>
            <person name="Sykes S."/>
            <person name="Wortman J."/>
            <person name="Nusbaum C."/>
            <person name="Birren B."/>
        </authorList>
    </citation>
    <scope>NUCLEOTIDE SEQUENCE</scope>
    <source>
        <strain evidence="3">CBS 10737</strain>
    </source>
</reference>
<feature type="region of interest" description="Disordered" evidence="1">
    <location>
        <begin position="136"/>
        <end position="287"/>
    </location>
</feature>
<name>A0A1B9HW45_9TREE</name>
<dbReference type="Proteomes" id="UP000094020">
    <property type="component" value="Chromosome 2"/>
</dbReference>
<dbReference type="OrthoDB" id="2596439at2759"/>
<evidence type="ECO:0000313" key="2">
    <source>
        <dbReference type="EMBL" id="OCF47490.1"/>
    </source>
</evidence>
<evidence type="ECO:0000256" key="1">
    <source>
        <dbReference type="SAM" id="MobiDB-lite"/>
    </source>
</evidence>
<feature type="region of interest" description="Disordered" evidence="1">
    <location>
        <begin position="63"/>
        <end position="93"/>
    </location>
</feature>
<feature type="compositionally biased region" description="Polar residues" evidence="1">
    <location>
        <begin position="77"/>
        <end position="93"/>
    </location>
</feature>
<gene>
    <name evidence="2" type="ORF">I206_06391</name>
    <name evidence="3" type="ORF">I206_101639</name>
</gene>
<dbReference type="AlphaFoldDB" id="A0A1B9HW45"/>
<dbReference type="RefSeq" id="XP_019008709.1">
    <property type="nucleotide sequence ID" value="XM_019158096.1"/>
</dbReference>
<accession>A0A1B9HW45</accession>
<proteinExistence type="predicted"/>
<reference evidence="2" key="3">
    <citation type="submission" date="2016-07" db="EMBL/GenBank/DDBJ databases">
        <title>Evolution of pathogenesis and genome organization in the Tremellales.</title>
        <authorList>
            <person name="Cuomo C."/>
            <person name="Litvintseva A."/>
            <person name="Heitman J."/>
            <person name="Chen Y."/>
            <person name="Sun S."/>
            <person name="Springer D."/>
            <person name="Dromer F."/>
            <person name="Young S."/>
            <person name="Zeng Q."/>
            <person name="Chapman S."/>
            <person name="Gujja S."/>
            <person name="Saif S."/>
            <person name="Birren B."/>
        </authorList>
    </citation>
    <scope>NUCLEOTIDE SEQUENCE</scope>
    <source>
        <strain evidence="2">CBS 10737</strain>
    </source>
</reference>